<dbReference type="InterPro" id="IPR024260">
    <property type="entry name" value="Vac7"/>
</dbReference>
<keyword evidence="2" id="KW-0472">Membrane</keyword>
<feature type="compositionally biased region" description="Basic and acidic residues" evidence="1">
    <location>
        <begin position="1212"/>
        <end position="1222"/>
    </location>
</feature>
<dbReference type="EMBL" id="FXLY01000002">
    <property type="protein sequence ID" value="SMN18624.1"/>
    <property type="molecule type" value="Genomic_DNA"/>
</dbReference>
<feature type="compositionally biased region" description="Basic and acidic residues" evidence="1">
    <location>
        <begin position="1161"/>
        <end position="1170"/>
    </location>
</feature>
<evidence type="ECO:0000256" key="2">
    <source>
        <dbReference type="SAM" id="Phobius"/>
    </source>
</evidence>
<protein>
    <submittedName>
        <fullName evidence="3">Similar to Saccharomyces cerevisiae YNL054W VAC7 Integral vacuolar membrane protein involved in vacuole inheritance and morphology</fullName>
    </submittedName>
</protein>
<feature type="compositionally biased region" description="Polar residues" evidence="1">
    <location>
        <begin position="650"/>
        <end position="671"/>
    </location>
</feature>
<feature type="region of interest" description="Disordered" evidence="1">
    <location>
        <begin position="893"/>
        <end position="923"/>
    </location>
</feature>
<dbReference type="PANTHER" id="PTHR28258">
    <property type="entry name" value="VACUOLAR SEGREGATION PROTEIN 7"/>
    <property type="match status" value="1"/>
</dbReference>
<dbReference type="GO" id="GO:0010513">
    <property type="term" value="P:positive regulation of phosphatidylinositol biosynthetic process"/>
    <property type="evidence" value="ECO:0007669"/>
    <property type="project" value="TreeGrafter"/>
</dbReference>
<feature type="compositionally biased region" description="Low complexity" evidence="1">
    <location>
        <begin position="10"/>
        <end position="20"/>
    </location>
</feature>
<feature type="region of interest" description="Disordered" evidence="1">
    <location>
        <begin position="1"/>
        <end position="25"/>
    </location>
</feature>
<keyword evidence="2" id="KW-0812">Transmembrane</keyword>
<keyword evidence="4" id="KW-1185">Reference proteome</keyword>
<name>A0A1X7QZF8_9SACH</name>
<accession>A0A1X7QZF8</accession>
<dbReference type="GO" id="GO:1903778">
    <property type="term" value="P:protein localization to vacuolar membrane"/>
    <property type="evidence" value="ECO:0007669"/>
    <property type="project" value="TreeGrafter"/>
</dbReference>
<feature type="region of interest" description="Disordered" evidence="1">
    <location>
        <begin position="705"/>
        <end position="724"/>
    </location>
</feature>
<feature type="compositionally biased region" description="Low complexity" evidence="1">
    <location>
        <begin position="1148"/>
        <end position="1159"/>
    </location>
</feature>
<dbReference type="Proteomes" id="UP000196158">
    <property type="component" value="Unassembled WGS sequence"/>
</dbReference>
<keyword evidence="2" id="KW-1133">Transmembrane helix</keyword>
<dbReference type="OrthoDB" id="1204at2759"/>
<sequence length="1279" mass="141960">MPPPPISTKNNNNNNNNNNNIEDSDNDEQNFIVETETVEAAPVVNTLLNNNSSIIPVESTILLNNDSTTTNNNENLISHTLLPINEQSIGDNNTDALSLNNDIINEPPLNHVNLLPDNKNIPNDLDTNNNSTTNLIDNNPLSLHNNQNQSLLPLKNKKSSLLIDSNLVINNDNITTSNDTETLNTIKSDSPQPPSIGNGSNRLQSNTSIKKIINSNIQPTTITNTTSSNMIKELPLDSKRTTKNFERPPMHSMNSRDVLMTEKKTNSPLVMSSNNNNNINNNNVIPNPTINNSDDQNIANNSNNTNNTNNTTATSNKLISEQSKDNYSNNNNNVISGTSTTNTDADNIFSKKPITNDLNRNSENKLNGGHTMINKSTDNLTHHNVISTDDLHSQFDDSSQKPTKTDFFAARLASAVGENEVSDSEETFVYESAANSTKNRIYPSSSNHVNSQAIATSNNTQHPSVNGSIDIHSMTGDVSEPQHGVIPKMSVPLLNSNKKLMTRLKNPRHISTSGIPLSTTGPNNISVTGNHVPSNYHQNQNVHSHLNGYPHSSISHLPPLSTTGSSNPNTVNNPEKIMYSPVMNQNLNYSGVTPGKANGSPNVTNQFNSAHTQAEDLSTVRSFNKTNRSHPQDTRPMRPYILDHPKSPNKRSSIASLTKSSMSQPSASYFPSQPLPPQNNTPNGIGQRPIPNNLATSLRQMGSSSLQHNNSISSSTGMKAENKKGLRTTVSKIFDTNETPLRIYSGVPDNVNLEDYIDQSDNMGANGNGNNGYNSNNTNIPMMNNHNSMTGSVHNHSLNGLNNQNSVKISNYMNSNDGKRVMRNSINGYQQCDTNNNNCNDNAYDNEIHDNNGNHSVYQNYGSVNNNNGDYMYNESVPIREEDETEYSSYRNSIANISNGGGPNEGGHYSKDYSTRSNNDNNNNIHNIAENDDMRSMFYYNHRANLEARPEISDYEDDDDDVGEDDGGNRSFFARHNFLPSQMHFTSNRHPSYSFTKQQPVQGTFYDYTMSPNQHHMGQPNEYTPLRGGPDQLAPAVTTRRRYSRNNNGYSPHDFYGKKSTWSRLKSAVYFSFVMTILVTIGFVFGFIIATNKELQDFNVVLVDNVISTTDELLFDITASAFNLGFFSISIFDSDLDIFAKSDHIPNDDNGGNDNNNDNSDPFRDRKDDPTETIFLGTVNKLDPELKFSGGFFNRKYDVSMTSLKIKNPGTNEDKSGNKNESDQQDDPNGSEKWEEIIKYNYDLIIRGTLRYKIPFFNNNRSIAVQRTAKVPKGDKDKE</sequence>
<dbReference type="AlphaFoldDB" id="A0A1X7QZF8"/>
<feature type="region of interest" description="Disordered" evidence="1">
    <location>
        <begin position="183"/>
        <end position="203"/>
    </location>
</feature>
<evidence type="ECO:0000313" key="3">
    <source>
        <dbReference type="EMBL" id="SMN18624.1"/>
    </source>
</evidence>
<evidence type="ECO:0000313" key="4">
    <source>
        <dbReference type="Proteomes" id="UP000196158"/>
    </source>
</evidence>
<dbReference type="STRING" id="1789683.A0A1X7QZF8"/>
<feature type="compositionally biased region" description="Polar residues" evidence="1">
    <location>
        <begin position="613"/>
        <end position="626"/>
    </location>
</feature>
<dbReference type="GO" id="GO:0000329">
    <property type="term" value="C:fungal-type vacuole membrane"/>
    <property type="evidence" value="ECO:0007669"/>
    <property type="project" value="TreeGrafter"/>
</dbReference>
<feature type="region of interest" description="Disordered" evidence="1">
    <location>
        <begin position="1205"/>
        <end position="1232"/>
    </location>
</feature>
<feature type="region of interest" description="Disordered" evidence="1">
    <location>
        <begin position="1144"/>
        <end position="1170"/>
    </location>
</feature>
<proteinExistence type="predicted"/>
<dbReference type="PANTHER" id="PTHR28258:SF1">
    <property type="entry name" value="VACUOLAR SEGREGATION PROTEIN 7"/>
    <property type="match status" value="1"/>
</dbReference>
<dbReference type="Pfam" id="PF12751">
    <property type="entry name" value="Vac7"/>
    <property type="match status" value="2"/>
</dbReference>
<reference evidence="3 4" key="1">
    <citation type="submission" date="2017-04" db="EMBL/GenBank/DDBJ databases">
        <authorList>
            <person name="Afonso C.L."/>
            <person name="Miller P.J."/>
            <person name="Scott M.A."/>
            <person name="Spackman E."/>
            <person name="Goraichik I."/>
            <person name="Dimitrov K.M."/>
            <person name="Suarez D.L."/>
            <person name="Swayne D.E."/>
        </authorList>
    </citation>
    <scope>NUCLEOTIDE SEQUENCE [LARGE SCALE GENOMIC DNA]</scope>
</reference>
<organism evidence="3 4">
    <name type="scientific">Maudiozyma saulgeensis</name>
    <dbReference type="NCBI Taxonomy" id="1789683"/>
    <lineage>
        <taxon>Eukaryota</taxon>
        <taxon>Fungi</taxon>
        <taxon>Dikarya</taxon>
        <taxon>Ascomycota</taxon>
        <taxon>Saccharomycotina</taxon>
        <taxon>Saccharomycetes</taxon>
        <taxon>Saccharomycetales</taxon>
        <taxon>Saccharomycetaceae</taxon>
        <taxon>Maudiozyma</taxon>
    </lineage>
</organism>
<dbReference type="GO" id="GO:0070772">
    <property type="term" value="C:PAS complex"/>
    <property type="evidence" value="ECO:0007669"/>
    <property type="project" value="TreeGrafter"/>
</dbReference>
<feature type="compositionally biased region" description="Low complexity" evidence="1">
    <location>
        <begin position="705"/>
        <end position="715"/>
    </location>
</feature>
<feature type="region of interest" description="Disordered" evidence="1">
    <location>
        <begin position="613"/>
        <end position="693"/>
    </location>
</feature>
<feature type="transmembrane region" description="Helical" evidence="2">
    <location>
        <begin position="1068"/>
        <end position="1090"/>
    </location>
</feature>
<feature type="region of interest" description="Disordered" evidence="1">
    <location>
        <begin position="287"/>
        <end position="313"/>
    </location>
</feature>
<feature type="compositionally biased region" description="Basic and acidic residues" evidence="1">
    <location>
        <begin position="630"/>
        <end position="646"/>
    </location>
</feature>
<gene>
    <name evidence="3" type="ORF">KASA_0Q11374G</name>
</gene>
<dbReference type="GO" id="GO:0000011">
    <property type="term" value="P:vacuole inheritance"/>
    <property type="evidence" value="ECO:0007669"/>
    <property type="project" value="TreeGrafter"/>
</dbReference>
<evidence type="ECO:0000256" key="1">
    <source>
        <dbReference type="SAM" id="MobiDB-lite"/>
    </source>
</evidence>